<dbReference type="SMART" id="SM00862">
    <property type="entry name" value="Trans_reg_C"/>
    <property type="match status" value="1"/>
</dbReference>
<dbReference type="CDD" id="cd00383">
    <property type="entry name" value="trans_reg_C"/>
    <property type="match status" value="1"/>
</dbReference>
<feature type="DNA-binding region" description="OmpR/PhoB-type" evidence="7">
    <location>
        <begin position="130"/>
        <end position="224"/>
    </location>
</feature>
<dbReference type="FunFam" id="3.40.50.2300:FF:000001">
    <property type="entry name" value="DNA-binding response regulator PhoB"/>
    <property type="match status" value="1"/>
</dbReference>
<dbReference type="InterPro" id="IPR001867">
    <property type="entry name" value="OmpR/PhoB-type_DNA-bd"/>
</dbReference>
<dbReference type="Gene3D" id="6.10.250.690">
    <property type="match status" value="1"/>
</dbReference>
<name>H0E5G2_9ACTN</name>
<dbReference type="Gene3D" id="3.40.50.2300">
    <property type="match status" value="1"/>
</dbReference>
<accession>H0E5G2</accession>
<feature type="domain" description="OmpR/PhoB-type" evidence="9">
    <location>
        <begin position="130"/>
        <end position="224"/>
    </location>
</feature>
<evidence type="ECO:0000256" key="4">
    <source>
        <dbReference type="ARBA" id="ARBA00023125"/>
    </source>
</evidence>
<evidence type="ECO:0000256" key="2">
    <source>
        <dbReference type="ARBA" id="ARBA00023012"/>
    </source>
</evidence>
<keyword evidence="4 7" id="KW-0238">DNA-binding</keyword>
<dbReference type="PROSITE" id="PS50110">
    <property type="entry name" value="RESPONSE_REGULATORY"/>
    <property type="match status" value="1"/>
</dbReference>
<dbReference type="InterPro" id="IPR011006">
    <property type="entry name" value="CheY-like_superfamily"/>
</dbReference>
<evidence type="ECO:0000313" key="10">
    <source>
        <dbReference type="EMBL" id="EHN11083.1"/>
    </source>
</evidence>
<dbReference type="EMBL" id="AGUD01000173">
    <property type="protein sequence ID" value="EHN11083.1"/>
    <property type="molecule type" value="Genomic_DNA"/>
</dbReference>
<dbReference type="PANTHER" id="PTHR48111:SF4">
    <property type="entry name" value="DNA-BINDING DUAL TRANSCRIPTIONAL REGULATOR OMPR"/>
    <property type="match status" value="1"/>
</dbReference>
<dbReference type="GO" id="GO:0000156">
    <property type="term" value="F:phosphorelay response regulator activity"/>
    <property type="evidence" value="ECO:0007669"/>
    <property type="project" value="TreeGrafter"/>
</dbReference>
<evidence type="ECO:0000259" key="8">
    <source>
        <dbReference type="PROSITE" id="PS50110"/>
    </source>
</evidence>
<dbReference type="InterPro" id="IPR001789">
    <property type="entry name" value="Sig_transdc_resp-reg_receiver"/>
</dbReference>
<evidence type="ECO:0000256" key="5">
    <source>
        <dbReference type="ARBA" id="ARBA00023163"/>
    </source>
</evidence>
<feature type="domain" description="Response regulatory" evidence="8">
    <location>
        <begin position="5"/>
        <end position="118"/>
    </location>
</feature>
<gene>
    <name evidence="10" type="ORF">PAI11_20530</name>
</gene>
<keyword evidence="5" id="KW-0804">Transcription</keyword>
<dbReference type="InterPro" id="IPR039420">
    <property type="entry name" value="WalR-like"/>
</dbReference>
<dbReference type="GO" id="GO:0032993">
    <property type="term" value="C:protein-DNA complex"/>
    <property type="evidence" value="ECO:0007669"/>
    <property type="project" value="TreeGrafter"/>
</dbReference>
<organism evidence="10 11">
    <name type="scientific">Patulibacter medicamentivorans</name>
    <dbReference type="NCBI Taxonomy" id="1097667"/>
    <lineage>
        <taxon>Bacteria</taxon>
        <taxon>Bacillati</taxon>
        <taxon>Actinomycetota</taxon>
        <taxon>Thermoleophilia</taxon>
        <taxon>Solirubrobacterales</taxon>
        <taxon>Patulibacteraceae</taxon>
        <taxon>Patulibacter</taxon>
    </lineage>
</organism>
<keyword evidence="3" id="KW-0805">Transcription regulation</keyword>
<dbReference type="PATRIC" id="fig|1097667.3.peg.2035"/>
<dbReference type="Pfam" id="PF00072">
    <property type="entry name" value="Response_reg"/>
    <property type="match status" value="1"/>
</dbReference>
<protein>
    <submittedName>
        <fullName evidence="10">Transcriptional regulatory protein</fullName>
    </submittedName>
</protein>
<dbReference type="PANTHER" id="PTHR48111">
    <property type="entry name" value="REGULATOR OF RPOS"/>
    <property type="match status" value="1"/>
</dbReference>
<dbReference type="GO" id="GO:0000976">
    <property type="term" value="F:transcription cis-regulatory region binding"/>
    <property type="evidence" value="ECO:0007669"/>
    <property type="project" value="TreeGrafter"/>
</dbReference>
<dbReference type="CDD" id="cd17574">
    <property type="entry name" value="REC_OmpR"/>
    <property type="match status" value="1"/>
</dbReference>
<comment type="caution">
    <text evidence="10">The sequence shown here is derived from an EMBL/GenBank/DDBJ whole genome shotgun (WGS) entry which is preliminary data.</text>
</comment>
<evidence type="ECO:0000256" key="7">
    <source>
        <dbReference type="PROSITE-ProRule" id="PRU01091"/>
    </source>
</evidence>
<sequence length="226" mass="24293">MSRRTIVVVEDEATIAGAVAARLRSEGFDVEVAGTGPAGVELCTRLAPDLVVLDWMLPGFDGIEACRRIQADRPVPVLFLTARDAEADVLVGLGIGADDYLTKPFSPRELVARVHAILRRSARTAEAAAPSRIALGRYVLDLDGRRLLHDGEQVALTPTELDLLATLAARPGRAFTRDELLAQVWEWRTGGSTRTVDSHVAALRRKLGAGVVRTVTGHGYALGDQP</sequence>
<keyword evidence="1 6" id="KW-0597">Phosphoprotein</keyword>
<proteinExistence type="predicted"/>
<keyword evidence="2" id="KW-0902">Two-component regulatory system</keyword>
<feature type="modified residue" description="4-aspartylphosphate" evidence="6">
    <location>
        <position position="54"/>
    </location>
</feature>
<reference evidence="10 11" key="1">
    <citation type="journal article" date="2013" name="Biodegradation">
        <title>Quantitative proteomic analysis of ibuprofen-degrading Patulibacter sp. strain I11.</title>
        <authorList>
            <person name="Almeida B."/>
            <person name="Kjeldal H."/>
            <person name="Lolas I."/>
            <person name="Knudsen A.D."/>
            <person name="Carvalho G."/>
            <person name="Nielsen K.L."/>
            <person name="Barreto Crespo M.T."/>
            <person name="Stensballe A."/>
            <person name="Nielsen J.L."/>
        </authorList>
    </citation>
    <scope>NUCLEOTIDE SEQUENCE [LARGE SCALE GENOMIC DNA]</scope>
    <source>
        <strain evidence="10 11">I11</strain>
    </source>
</reference>
<dbReference type="AlphaFoldDB" id="H0E5G2"/>
<dbReference type="RefSeq" id="WP_007574431.1">
    <property type="nucleotide sequence ID" value="NZ_AGUD01000173.1"/>
</dbReference>
<keyword evidence="11" id="KW-1185">Reference proteome</keyword>
<dbReference type="Gene3D" id="1.10.10.10">
    <property type="entry name" value="Winged helix-like DNA-binding domain superfamily/Winged helix DNA-binding domain"/>
    <property type="match status" value="1"/>
</dbReference>
<dbReference type="GO" id="GO:0005829">
    <property type="term" value="C:cytosol"/>
    <property type="evidence" value="ECO:0007669"/>
    <property type="project" value="TreeGrafter"/>
</dbReference>
<dbReference type="InterPro" id="IPR036388">
    <property type="entry name" value="WH-like_DNA-bd_sf"/>
</dbReference>
<evidence type="ECO:0000259" key="9">
    <source>
        <dbReference type="PROSITE" id="PS51755"/>
    </source>
</evidence>
<dbReference type="PROSITE" id="PS51755">
    <property type="entry name" value="OMPR_PHOB"/>
    <property type="match status" value="1"/>
</dbReference>
<dbReference type="Proteomes" id="UP000005143">
    <property type="component" value="Unassembled WGS sequence"/>
</dbReference>
<evidence type="ECO:0000313" key="11">
    <source>
        <dbReference type="Proteomes" id="UP000005143"/>
    </source>
</evidence>
<evidence type="ECO:0000256" key="6">
    <source>
        <dbReference type="PROSITE-ProRule" id="PRU00169"/>
    </source>
</evidence>
<dbReference type="SUPFAM" id="SSF52172">
    <property type="entry name" value="CheY-like"/>
    <property type="match status" value="1"/>
</dbReference>
<dbReference type="SMART" id="SM00448">
    <property type="entry name" value="REC"/>
    <property type="match status" value="1"/>
</dbReference>
<dbReference type="InterPro" id="IPR016032">
    <property type="entry name" value="Sig_transdc_resp-reg_C-effctor"/>
</dbReference>
<evidence type="ECO:0000256" key="3">
    <source>
        <dbReference type="ARBA" id="ARBA00023015"/>
    </source>
</evidence>
<dbReference type="SUPFAM" id="SSF46894">
    <property type="entry name" value="C-terminal effector domain of the bipartite response regulators"/>
    <property type="match status" value="1"/>
</dbReference>
<dbReference type="OrthoDB" id="3197131at2"/>
<dbReference type="GO" id="GO:0006355">
    <property type="term" value="P:regulation of DNA-templated transcription"/>
    <property type="evidence" value="ECO:0007669"/>
    <property type="project" value="InterPro"/>
</dbReference>
<dbReference type="Pfam" id="PF00486">
    <property type="entry name" value="Trans_reg_C"/>
    <property type="match status" value="1"/>
</dbReference>
<evidence type="ECO:0000256" key="1">
    <source>
        <dbReference type="ARBA" id="ARBA00022553"/>
    </source>
</evidence>